<comment type="pathway">
    <text evidence="2 10">Cofactor biosynthesis; NAD(+) biosynthesis; deamido-NAD(+) from nicotinate D-ribonucleotide: step 1/1.</text>
</comment>
<keyword evidence="5 10" id="KW-0548">Nucleotidyltransferase</keyword>
<gene>
    <name evidence="10" type="primary">nadD</name>
    <name evidence="12" type="ORF">FYJ74_01285</name>
</gene>
<dbReference type="RefSeq" id="WP_154527931.1">
    <property type="nucleotide sequence ID" value="NZ_JAXDZJ010000136.1"/>
</dbReference>
<protein>
    <recommendedName>
        <fullName evidence="10">Probable nicotinate-nucleotide adenylyltransferase</fullName>
        <ecNumber evidence="10">2.7.7.18</ecNumber>
    </recommendedName>
    <alternativeName>
        <fullName evidence="10">Deamido-NAD(+) diphosphorylase</fullName>
    </alternativeName>
    <alternativeName>
        <fullName evidence="10">Deamido-NAD(+) pyrophosphorylase</fullName>
    </alternativeName>
    <alternativeName>
        <fullName evidence="10">Nicotinate mononucleotide adenylyltransferase</fullName>
        <shortName evidence="10">NaMN adenylyltransferase</shortName>
    </alternativeName>
</protein>
<dbReference type="HAMAP" id="MF_00244">
    <property type="entry name" value="NaMN_adenylyltr"/>
    <property type="match status" value="1"/>
</dbReference>
<proteinExistence type="inferred from homology"/>
<dbReference type="PANTHER" id="PTHR39321">
    <property type="entry name" value="NICOTINATE-NUCLEOTIDE ADENYLYLTRANSFERASE-RELATED"/>
    <property type="match status" value="1"/>
</dbReference>
<sequence length="219" mass="25322">MPAEEASVLRIGIMGGTFDPIHFGHLLAAQEALVRLSLREVIFVPTGNSYQKSYRSVTPAEERYMMTFLATLDNPKFSVSRLEIDREDPSHTVDTLREMRYWYADQAVEFFFITGIDALMSMDTWTEYEKIPELCTIVAANRPGYDYEHYNLGNLPEKVRSRVLRLEIPLLSISSTEIRHRVAAGENLRYLLPHPVEQYIYKRGLYKDEDPGRDVVLKK</sequence>
<comment type="similarity">
    <text evidence="10">Belongs to the NadD family.</text>
</comment>
<evidence type="ECO:0000256" key="4">
    <source>
        <dbReference type="ARBA" id="ARBA00022679"/>
    </source>
</evidence>
<feature type="domain" description="Cytidyltransferase-like" evidence="11">
    <location>
        <begin position="13"/>
        <end position="181"/>
    </location>
</feature>
<keyword evidence="7 10" id="KW-0067">ATP-binding</keyword>
<keyword evidence="8 10" id="KW-0520">NAD</keyword>
<dbReference type="EC" id="2.7.7.18" evidence="10"/>
<accession>A0A6L5Y9L5</accession>
<dbReference type="GO" id="GO:0009435">
    <property type="term" value="P:NAD+ biosynthetic process"/>
    <property type="evidence" value="ECO:0007669"/>
    <property type="project" value="UniProtKB-UniRule"/>
</dbReference>
<evidence type="ECO:0000256" key="6">
    <source>
        <dbReference type="ARBA" id="ARBA00022741"/>
    </source>
</evidence>
<keyword evidence="13" id="KW-1185">Reference proteome</keyword>
<comment type="function">
    <text evidence="1 10">Catalyzes the reversible adenylation of nicotinate mononucleotide (NaMN) to nicotinic acid adenine dinucleotide (NaAD).</text>
</comment>
<dbReference type="PANTHER" id="PTHR39321:SF3">
    <property type="entry name" value="PHOSPHOPANTETHEINE ADENYLYLTRANSFERASE"/>
    <property type="match status" value="1"/>
</dbReference>
<name>A0A6L5Y9L5_9BACT</name>
<dbReference type="InterPro" id="IPR005248">
    <property type="entry name" value="NadD/NMNAT"/>
</dbReference>
<dbReference type="CDD" id="cd02165">
    <property type="entry name" value="NMNAT"/>
    <property type="match status" value="1"/>
</dbReference>
<dbReference type="NCBIfam" id="NF000840">
    <property type="entry name" value="PRK00071.1-3"/>
    <property type="match status" value="1"/>
</dbReference>
<keyword evidence="3 10" id="KW-0662">Pyridine nucleotide biosynthesis</keyword>
<evidence type="ECO:0000313" key="13">
    <source>
        <dbReference type="Proteomes" id="UP000473699"/>
    </source>
</evidence>
<dbReference type="GO" id="GO:0004515">
    <property type="term" value="F:nicotinate-nucleotide adenylyltransferase activity"/>
    <property type="evidence" value="ECO:0007669"/>
    <property type="project" value="UniProtKB-UniRule"/>
</dbReference>
<dbReference type="Gene3D" id="3.40.50.620">
    <property type="entry name" value="HUPs"/>
    <property type="match status" value="1"/>
</dbReference>
<dbReference type="EMBL" id="VUNH01000001">
    <property type="protein sequence ID" value="MST54688.1"/>
    <property type="molecule type" value="Genomic_DNA"/>
</dbReference>
<comment type="catalytic activity">
    <reaction evidence="9 10">
        <text>nicotinate beta-D-ribonucleotide + ATP + H(+) = deamido-NAD(+) + diphosphate</text>
        <dbReference type="Rhea" id="RHEA:22860"/>
        <dbReference type="ChEBI" id="CHEBI:15378"/>
        <dbReference type="ChEBI" id="CHEBI:30616"/>
        <dbReference type="ChEBI" id="CHEBI:33019"/>
        <dbReference type="ChEBI" id="CHEBI:57502"/>
        <dbReference type="ChEBI" id="CHEBI:58437"/>
        <dbReference type="EC" id="2.7.7.18"/>
    </reaction>
</comment>
<evidence type="ECO:0000256" key="9">
    <source>
        <dbReference type="ARBA" id="ARBA00048721"/>
    </source>
</evidence>
<dbReference type="Pfam" id="PF01467">
    <property type="entry name" value="CTP_transf_like"/>
    <property type="match status" value="1"/>
</dbReference>
<dbReference type="InterPro" id="IPR004821">
    <property type="entry name" value="Cyt_trans-like"/>
</dbReference>
<evidence type="ECO:0000259" key="11">
    <source>
        <dbReference type="Pfam" id="PF01467"/>
    </source>
</evidence>
<keyword evidence="6 10" id="KW-0547">Nucleotide-binding</keyword>
<dbReference type="SUPFAM" id="SSF52374">
    <property type="entry name" value="Nucleotidylyl transferase"/>
    <property type="match status" value="1"/>
</dbReference>
<dbReference type="GO" id="GO:0005524">
    <property type="term" value="F:ATP binding"/>
    <property type="evidence" value="ECO:0007669"/>
    <property type="project" value="UniProtKB-KW"/>
</dbReference>
<evidence type="ECO:0000256" key="1">
    <source>
        <dbReference type="ARBA" id="ARBA00002324"/>
    </source>
</evidence>
<evidence type="ECO:0000256" key="3">
    <source>
        <dbReference type="ARBA" id="ARBA00022642"/>
    </source>
</evidence>
<dbReference type="InterPro" id="IPR014729">
    <property type="entry name" value="Rossmann-like_a/b/a_fold"/>
</dbReference>
<evidence type="ECO:0000256" key="2">
    <source>
        <dbReference type="ARBA" id="ARBA00005019"/>
    </source>
</evidence>
<dbReference type="NCBIfam" id="TIGR00125">
    <property type="entry name" value="cyt_tran_rel"/>
    <property type="match status" value="1"/>
</dbReference>
<dbReference type="AlphaFoldDB" id="A0A6L5Y9L5"/>
<evidence type="ECO:0000256" key="7">
    <source>
        <dbReference type="ARBA" id="ARBA00022840"/>
    </source>
</evidence>
<dbReference type="Proteomes" id="UP000473699">
    <property type="component" value="Unassembled WGS sequence"/>
</dbReference>
<evidence type="ECO:0000256" key="5">
    <source>
        <dbReference type="ARBA" id="ARBA00022695"/>
    </source>
</evidence>
<keyword evidence="4 10" id="KW-0808">Transferase</keyword>
<comment type="caution">
    <text evidence="12">The sequence shown here is derived from an EMBL/GenBank/DDBJ whole genome shotgun (WGS) entry which is preliminary data.</text>
</comment>
<dbReference type="NCBIfam" id="TIGR00482">
    <property type="entry name" value="nicotinate (nicotinamide) nucleotide adenylyltransferase"/>
    <property type="match status" value="1"/>
</dbReference>
<dbReference type="UniPathway" id="UPA00253">
    <property type="reaction ID" value="UER00332"/>
</dbReference>
<evidence type="ECO:0000313" key="12">
    <source>
        <dbReference type="EMBL" id="MST54688.1"/>
    </source>
</evidence>
<evidence type="ECO:0000256" key="10">
    <source>
        <dbReference type="HAMAP-Rule" id="MF_00244"/>
    </source>
</evidence>
<reference evidence="12 13" key="1">
    <citation type="submission" date="2019-08" db="EMBL/GenBank/DDBJ databases">
        <title>In-depth cultivation of the pig gut microbiome towards novel bacterial diversity and tailored functional studies.</title>
        <authorList>
            <person name="Wylensek D."/>
            <person name="Hitch T.C.A."/>
            <person name="Clavel T."/>
        </authorList>
    </citation>
    <scope>NUCLEOTIDE SEQUENCE [LARGE SCALE GENOMIC DNA]</scope>
    <source>
        <strain evidence="12 13">SM-530-WT-4B</strain>
    </source>
</reference>
<evidence type="ECO:0000256" key="8">
    <source>
        <dbReference type="ARBA" id="ARBA00023027"/>
    </source>
</evidence>
<organism evidence="12 13">
    <name type="scientific">Pyramidobacter porci</name>
    <dbReference type="NCBI Taxonomy" id="2605789"/>
    <lineage>
        <taxon>Bacteria</taxon>
        <taxon>Thermotogati</taxon>
        <taxon>Synergistota</taxon>
        <taxon>Synergistia</taxon>
        <taxon>Synergistales</taxon>
        <taxon>Dethiosulfovibrionaceae</taxon>
        <taxon>Pyramidobacter</taxon>
    </lineage>
</organism>